<organism evidence="2 3">
    <name type="scientific">Candidatus Neptunichlamydia vexilliferae</name>
    <dbReference type="NCBI Taxonomy" id="1651774"/>
    <lineage>
        <taxon>Bacteria</taxon>
        <taxon>Pseudomonadati</taxon>
        <taxon>Chlamydiota</taxon>
        <taxon>Chlamydiia</taxon>
        <taxon>Parachlamydiales</taxon>
        <taxon>Simkaniaceae</taxon>
        <taxon>Candidatus Neptunichlamydia</taxon>
    </lineage>
</organism>
<evidence type="ECO:0000259" key="1">
    <source>
        <dbReference type="PROSITE" id="PS51459"/>
    </source>
</evidence>
<dbReference type="Pfam" id="PF02661">
    <property type="entry name" value="Fic"/>
    <property type="match status" value="1"/>
</dbReference>
<dbReference type="Gene3D" id="1.10.3290.10">
    <property type="entry name" value="Fido-like domain"/>
    <property type="match status" value="1"/>
</dbReference>
<gene>
    <name evidence="2" type="ORF">NEPTK9_001050</name>
</gene>
<keyword evidence="2" id="KW-0548">Nucleotidyltransferase</keyword>
<dbReference type="PROSITE" id="PS51459">
    <property type="entry name" value="FIDO"/>
    <property type="match status" value="1"/>
</dbReference>
<dbReference type="Pfam" id="PF13784">
    <property type="entry name" value="Fic_N"/>
    <property type="match status" value="1"/>
</dbReference>
<dbReference type="SUPFAM" id="SSF140931">
    <property type="entry name" value="Fic-like"/>
    <property type="match status" value="1"/>
</dbReference>
<dbReference type="SUPFAM" id="SSF46785">
    <property type="entry name" value="Winged helix' DNA-binding domain"/>
    <property type="match status" value="1"/>
</dbReference>
<evidence type="ECO:0000313" key="3">
    <source>
        <dbReference type="Proteomes" id="UP001194714"/>
    </source>
</evidence>
<protein>
    <submittedName>
        <fullName evidence="2">Adenosine monophosphate-protein transferase</fullName>
        <ecNumber evidence="2">2.7.7.-</ecNumber>
    </submittedName>
</protein>
<dbReference type="PIRSF" id="PIRSF038925">
    <property type="entry name" value="AMP-prot_trans"/>
    <property type="match status" value="1"/>
</dbReference>
<dbReference type="PANTHER" id="PTHR13504">
    <property type="entry name" value="FIDO DOMAIN-CONTAINING PROTEIN DDB_G0283145"/>
    <property type="match status" value="1"/>
</dbReference>
<keyword evidence="2" id="KW-0808">Transferase</keyword>
<feature type="domain" description="Fido" evidence="1">
    <location>
        <begin position="126"/>
        <end position="276"/>
    </location>
</feature>
<keyword evidence="3" id="KW-1185">Reference proteome</keyword>
<name>A0ABS0AZI3_9BACT</name>
<dbReference type="Proteomes" id="UP001194714">
    <property type="component" value="Unassembled WGS sequence"/>
</dbReference>
<dbReference type="RefSeq" id="WP_194847840.1">
    <property type="nucleotide sequence ID" value="NZ_JAAEJV010000027.1"/>
</dbReference>
<dbReference type="EMBL" id="JAAEJV010000027">
    <property type="protein sequence ID" value="MBF5059536.1"/>
    <property type="molecule type" value="Genomic_DNA"/>
</dbReference>
<dbReference type="InterPro" id="IPR036597">
    <property type="entry name" value="Fido-like_dom_sf"/>
</dbReference>
<dbReference type="InterPro" id="IPR003812">
    <property type="entry name" value="Fido"/>
</dbReference>
<dbReference type="PANTHER" id="PTHR13504:SF38">
    <property type="entry name" value="FIDO DOMAIN-CONTAINING PROTEIN"/>
    <property type="match status" value="1"/>
</dbReference>
<proteinExistence type="predicted"/>
<dbReference type="InterPro" id="IPR040198">
    <property type="entry name" value="Fido_containing"/>
</dbReference>
<comment type="caution">
    <text evidence="2">The sequence shown here is derived from an EMBL/GenBank/DDBJ whole genome shotgun (WGS) entry which is preliminary data.</text>
</comment>
<dbReference type="InterPro" id="IPR025758">
    <property type="entry name" value="Fic/DOC_N"/>
</dbReference>
<dbReference type="InterPro" id="IPR036390">
    <property type="entry name" value="WH_DNA-bd_sf"/>
</dbReference>
<dbReference type="Gene3D" id="3.30.63.20">
    <property type="match status" value="1"/>
</dbReference>
<accession>A0ABS0AZI3</accession>
<dbReference type="GO" id="GO:0016779">
    <property type="term" value="F:nucleotidyltransferase activity"/>
    <property type="evidence" value="ECO:0007669"/>
    <property type="project" value="UniProtKB-KW"/>
</dbReference>
<evidence type="ECO:0000313" key="2">
    <source>
        <dbReference type="EMBL" id="MBF5059536.1"/>
    </source>
</evidence>
<sequence length="386" mass="43406">MEIKNSPTGKIIKCQKGYRAFVPNPLTTDMEWDNRVMMSLSRADFLLGKLAREGSKLGNPHLLIHPFVTREAVLSSRIEGTQATVGEVLAADAGMKIKQNPDDLKEVQNYIIALEYGLKRLEKIPLSLRLIKEIHHHLMQGVRGFHATPGEFRKSQNWIGIAGCTLNTAKFVPPPPDHLLDCLGELEKFLHERELPPLIHAALCQYQFEAIHPFLDGNGRVGRLLIILLLIEQSILPSPLLYLSAFFEATRDEYYRQLYSLSSQGTWQDWLVYFLNGVALQSEDALSRTERINALLDKWKVKMAVGGSQASIDVVENFAVNPYVTAKKIAAELEVAYSTAQRVISRLETAKIIQQVGEGKRDKIYCATKILSILEEPAKVRANVSY</sequence>
<reference evidence="2 3" key="1">
    <citation type="submission" date="2020-01" db="EMBL/GenBank/DDBJ databases">
        <title>Draft genome sequence of Cand. Neptunochlamydia vexilliferae K9.</title>
        <authorList>
            <person name="Schulz F."/>
            <person name="Koestlbacher S."/>
            <person name="Wascher F."/>
            <person name="Pizzetti I."/>
            <person name="Horn M."/>
        </authorList>
    </citation>
    <scope>NUCLEOTIDE SEQUENCE [LARGE SCALE GENOMIC DNA]</scope>
    <source>
        <strain evidence="2 3">K9</strain>
    </source>
</reference>
<dbReference type="EC" id="2.7.7.-" evidence="2"/>
<dbReference type="InterPro" id="IPR026287">
    <property type="entry name" value="SoFic-like"/>
</dbReference>